<dbReference type="InterPro" id="IPR017930">
    <property type="entry name" value="Myb_dom"/>
</dbReference>
<dbReference type="PROSITE" id="PS50090">
    <property type="entry name" value="MYB_LIKE"/>
    <property type="match status" value="1"/>
</dbReference>
<keyword evidence="2" id="KW-0539">Nucleus</keyword>
<dbReference type="STRING" id="3750.A0A498K224"/>
<comment type="caution">
    <text evidence="5">The sequence shown here is derived from an EMBL/GenBank/DDBJ whole genome shotgun (WGS) entry which is preliminary data.</text>
</comment>
<gene>
    <name evidence="5" type="ORF">DVH24_037902</name>
</gene>
<dbReference type="PROSITE" id="PS51294">
    <property type="entry name" value="HTH_MYB"/>
    <property type="match status" value="1"/>
</dbReference>
<dbReference type="GO" id="GO:0005634">
    <property type="term" value="C:nucleus"/>
    <property type="evidence" value="ECO:0007669"/>
    <property type="project" value="UniProtKB-SubCell"/>
</dbReference>
<name>A0A498K224_MALDO</name>
<accession>A0A498K224</accession>
<dbReference type="SUPFAM" id="SSF46689">
    <property type="entry name" value="Homeodomain-like"/>
    <property type="match status" value="1"/>
</dbReference>
<dbReference type="Pfam" id="PF13921">
    <property type="entry name" value="Myb_DNA-bind_6"/>
    <property type="match status" value="1"/>
</dbReference>
<feature type="domain" description="HTH myb-type" evidence="4">
    <location>
        <begin position="1"/>
        <end position="41"/>
    </location>
</feature>
<feature type="non-terminal residue" evidence="5">
    <location>
        <position position="1"/>
    </location>
</feature>
<comment type="subcellular location">
    <subcellularLocation>
        <location evidence="1">Nucleus</location>
    </subcellularLocation>
</comment>
<sequence length="130" mass="15494">KLIKLVKQYEVRKWPHIVKKLVVRARKQCRERWHNHLHPHIKKIWVRFFGEPDVLCEDIFKIGFKIKVRGLPLGCVLCKYNHFPTIVSDFSSFCLVWLDHVVYIVYNELPFVVLQMTISIPRPQNLCLAS</sequence>
<dbReference type="CDD" id="cd00167">
    <property type="entry name" value="SANT"/>
    <property type="match status" value="1"/>
</dbReference>
<proteinExistence type="predicted"/>
<organism evidence="5 6">
    <name type="scientific">Malus domestica</name>
    <name type="common">Apple</name>
    <name type="synonym">Pyrus malus</name>
    <dbReference type="NCBI Taxonomy" id="3750"/>
    <lineage>
        <taxon>Eukaryota</taxon>
        <taxon>Viridiplantae</taxon>
        <taxon>Streptophyta</taxon>
        <taxon>Embryophyta</taxon>
        <taxon>Tracheophyta</taxon>
        <taxon>Spermatophyta</taxon>
        <taxon>Magnoliopsida</taxon>
        <taxon>eudicotyledons</taxon>
        <taxon>Gunneridae</taxon>
        <taxon>Pentapetalae</taxon>
        <taxon>rosids</taxon>
        <taxon>fabids</taxon>
        <taxon>Rosales</taxon>
        <taxon>Rosaceae</taxon>
        <taxon>Amygdaloideae</taxon>
        <taxon>Maleae</taxon>
        <taxon>Malus</taxon>
    </lineage>
</organism>
<evidence type="ECO:0000256" key="1">
    <source>
        <dbReference type="ARBA" id="ARBA00004123"/>
    </source>
</evidence>
<evidence type="ECO:0000256" key="2">
    <source>
        <dbReference type="ARBA" id="ARBA00023242"/>
    </source>
</evidence>
<dbReference type="InterPro" id="IPR001005">
    <property type="entry name" value="SANT/Myb"/>
</dbReference>
<evidence type="ECO:0000313" key="6">
    <source>
        <dbReference type="Proteomes" id="UP000290289"/>
    </source>
</evidence>
<dbReference type="Proteomes" id="UP000290289">
    <property type="component" value="Chromosome 5"/>
</dbReference>
<dbReference type="AlphaFoldDB" id="A0A498K224"/>
<evidence type="ECO:0000259" key="4">
    <source>
        <dbReference type="PROSITE" id="PS51294"/>
    </source>
</evidence>
<evidence type="ECO:0000313" key="5">
    <source>
        <dbReference type="EMBL" id="RXI00354.1"/>
    </source>
</evidence>
<evidence type="ECO:0000259" key="3">
    <source>
        <dbReference type="PROSITE" id="PS50090"/>
    </source>
</evidence>
<reference evidence="5 6" key="1">
    <citation type="submission" date="2018-10" db="EMBL/GenBank/DDBJ databases">
        <title>A high-quality apple genome assembly.</title>
        <authorList>
            <person name="Hu J."/>
        </authorList>
    </citation>
    <scope>NUCLEOTIDE SEQUENCE [LARGE SCALE GENOMIC DNA]</scope>
    <source>
        <strain evidence="6">cv. HFTH1</strain>
        <tissue evidence="5">Young leaf</tissue>
    </source>
</reference>
<dbReference type="InterPro" id="IPR009057">
    <property type="entry name" value="Homeodomain-like_sf"/>
</dbReference>
<protein>
    <submittedName>
        <fullName evidence="5">Uncharacterized protein</fullName>
    </submittedName>
</protein>
<dbReference type="Gene3D" id="1.10.10.60">
    <property type="entry name" value="Homeodomain-like"/>
    <property type="match status" value="1"/>
</dbReference>
<feature type="domain" description="Myb-like" evidence="3">
    <location>
        <begin position="1"/>
        <end position="37"/>
    </location>
</feature>
<dbReference type="EMBL" id="RDQH01000331">
    <property type="protein sequence ID" value="RXI00354.1"/>
    <property type="molecule type" value="Genomic_DNA"/>
</dbReference>
<keyword evidence="6" id="KW-1185">Reference proteome</keyword>